<name>A0A4V6PN33_9AGAM</name>
<organism evidence="2 3">
    <name type="scientific">Rickenella mellea</name>
    <dbReference type="NCBI Taxonomy" id="50990"/>
    <lineage>
        <taxon>Eukaryota</taxon>
        <taxon>Fungi</taxon>
        <taxon>Dikarya</taxon>
        <taxon>Basidiomycota</taxon>
        <taxon>Agaricomycotina</taxon>
        <taxon>Agaricomycetes</taxon>
        <taxon>Hymenochaetales</taxon>
        <taxon>Rickenellaceae</taxon>
        <taxon>Rickenella</taxon>
    </lineage>
</organism>
<dbReference type="Proteomes" id="UP000294933">
    <property type="component" value="Unassembled WGS sequence"/>
</dbReference>
<dbReference type="STRING" id="50990.A0A4V6PN33"/>
<dbReference type="VEuPathDB" id="FungiDB:BD410DRAFT_811460"/>
<evidence type="ECO:0000256" key="1">
    <source>
        <dbReference type="SAM" id="MobiDB-lite"/>
    </source>
</evidence>
<feature type="region of interest" description="Disordered" evidence="1">
    <location>
        <begin position="20"/>
        <end position="107"/>
    </location>
</feature>
<sequence length="929" mass="106885">MSQVKAMIPKCPYCHKTLSTASGVGHHISNTPACRRKEEEEMERQDSSPEPQDDRNTPVQLDYDLDHNLENDGDMFMDYVPPTREGSPAGDSEAPPRKRVHIEDVDDDDISPERRFVDEFAVGGIEFERREAEQRENGESRWAPFADDEEWGLAQWLIKTTGQKNTNDFLELPITRNRSDLSFHNNYAFLKKIDQLPIGADWKCDLVTVQGDQRDAEGNIMMEEVELWRRDPVECVRELIGNPAFRDGMAYAPEKAFTSDNPDGDRIYDEMWTGNWWWKTQEKVPKGRTVAPIILSSDKTSLSQFRGDKSAWPVYLTIGNISKNIRRQPSKHATVLIGYLPVAKLDCIARDEARKEATHRLFHHCMELLLRPLVTAGKEGVLMTCADGYVRQVHPILAAYVADYPEQCLVACCKENRCPRCVVGWKEGGKPTLSQERNQKVTLRVLAKKKALGECQRFEEWGLRPVYSPFWAKLPYTDIFSTFTPDILHQLHKGMFKDHLVTWVSTIADEKDLDNRFRAMSRYPGLRHFKKGISFVSQWTGAEHKAMQQIFVGLLVGCVDARVVTLVKSLIDFIYLAQYQSHTTQTLTAMQEALDSFHAAKHVIIEMKVRADFNFPKFHSILHYIECIELFGSADGYNTESPERLHIDYAKKAYRASNKKDYTSQMTVWLERQEAVHRQNTYLEWIRDRSAEKRYVNDGGDDSAESYYIAKKSPFPRTRVETFETLHGATNFTRDVAKFLQAKKFKSTPHKSTRYDTYKAVHVLTPDHIHMSSTKRLNKIRATRPSERVGRKAAIPAQFDTAFVIDDLELYNAEKGIAGLKVAEIRVIFTLPEELGYWPHPLAYVHWFKPLTTRETGIDMFKIGRARRNLEPHSEIISVDRIARGCHLIPKYGTGTINPTWTTANVMEKAKEFDVNKYINFDIFDLLHE</sequence>
<dbReference type="InterPro" id="IPR041078">
    <property type="entry name" value="Plavaka"/>
</dbReference>
<feature type="compositionally biased region" description="Polar residues" evidence="1">
    <location>
        <begin position="20"/>
        <end position="32"/>
    </location>
</feature>
<feature type="compositionally biased region" description="Basic and acidic residues" evidence="1">
    <location>
        <begin position="35"/>
        <end position="56"/>
    </location>
</feature>
<proteinExistence type="predicted"/>
<reference evidence="2 3" key="1">
    <citation type="submission" date="2018-06" db="EMBL/GenBank/DDBJ databases">
        <title>A transcriptomic atlas of mushroom development highlights an independent origin of complex multicellularity.</title>
        <authorList>
            <consortium name="DOE Joint Genome Institute"/>
            <person name="Krizsan K."/>
            <person name="Almasi E."/>
            <person name="Merenyi Z."/>
            <person name="Sahu N."/>
            <person name="Viragh M."/>
            <person name="Koszo T."/>
            <person name="Mondo S."/>
            <person name="Kiss B."/>
            <person name="Balint B."/>
            <person name="Kues U."/>
            <person name="Barry K."/>
            <person name="Hegedus J.C."/>
            <person name="Henrissat B."/>
            <person name="Johnson J."/>
            <person name="Lipzen A."/>
            <person name="Ohm R."/>
            <person name="Nagy I."/>
            <person name="Pangilinan J."/>
            <person name="Yan J."/>
            <person name="Xiong Y."/>
            <person name="Grigoriev I.V."/>
            <person name="Hibbett D.S."/>
            <person name="Nagy L.G."/>
        </authorList>
    </citation>
    <scope>NUCLEOTIDE SEQUENCE [LARGE SCALE GENOMIC DNA]</scope>
    <source>
        <strain evidence="2 3">SZMC22713</strain>
    </source>
</reference>
<dbReference type="OrthoDB" id="2418900at2759"/>
<dbReference type="EMBL" id="ML170156">
    <property type="protein sequence ID" value="TDL30148.1"/>
    <property type="molecule type" value="Genomic_DNA"/>
</dbReference>
<dbReference type="Pfam" id="PF18759">
    <property type="entry name" value="Plavaka"/>
    <property type="match status" value="1"/>
</dbReference>
<evidence type="ECO:0000313" key="2">
    <source>
        <dbReference type="EMBL" id="TDL30148.1"/>
    </source>
</evidence>
<gene>
    <name evidence="2" type="ORF">BD410DRAFT_811460</name>
</gene>
<dbReference type="AlphaFoldDB" id="A0A4V6PN33"/>
<keyword evidence="3" id="KW-1185">Reference proteome</keyword>
<evidence type="ECO:0000313" key="3">
    <source>
        <dbReference type="Proteomes" id="UP000294933"/>
    </source>
</evidence>
<protein>
    <submittedName>
        <fullName evidence="2">Zn-finger domain-containing protein</fullName>
    </submittedName>
</protein>
<accession>A0A4V6PN33</accession>